<dbReference type="RefSeq" id="WP_149609595.1">
    <property type="nucleotide sequence ID" value="NZ_VTUX01000001.1"/>
</dbReference>
<dbReference type="Pfam" id="PF00291">
    <property type="entry name" value="PALP"/>
    <property type="match status" value="1"/>
</dbReference>
<evidence type="ECO:0000259" key="6">
    <source>
        <dbReference type="Pfam" id="PF00291"/>
    </source>
</evidence>
<evidence type="ECO:0000313" key="8">
    <source>
        <dbReference type="Proteomes" id="UP000323708"/>
    </source>
</evidence>
<evidence type="ECO:0000256" key="3">
    <source>
        <dbReference type="ARBA" id="ARBA00012681"/>
    </source>
</evidence>
<dbReference type="GO" id="GO:0004124">
    <property type="term" value="F:cysteine synthase activity"/>
    <property type="evidence" value="ECO:0007669"/>
    <property type="project" value="UniProtKB-EC"/>
</dbReference>
<gene>
    <name evidence="7" type="ORF">F0M18_01415</name>
</gene>
<comment type="cofactor">
    <cofactor evidence="1">
        <name>pyridoxal 5'-phosphate</name>
        <dbReference type="ChEBI" id="CHEBI:597326"/>
    </cofactor>
</comment>
<keyword evidence="4" id="KW-0663">Pyridoxal phosphate</keyword>
<dbReference type="CDD" id="cd01561">
    <property type="entry name" value="CBS_like"/>
    <property type="match status" value="1"/>
</dbReference>
<dbReference type="Gene3D" id="3.40.50.1100">
    <property type="match status" value="2"/>
</dbReference>
<sequence>MTLHRSILGTIGDTPLVHLGTLSARLEGDLYAKLEYLNPGYSKKDRAALAIIEAAEQDGSLQPGQPVIELTSGNMGTGLSIVCAQKGYPFIAVMSRGNSVERANMMRALGAEVVLVEQAPGSVVGQVSGEDLARVEARTLELCRERGAYRADQFLSEACARAHYENTMPELLRDLDGKLDAVCDFVGSGSSLGGIARYVRDHGLNIRCYAVEPAGAEALGRQVTSPESHPIQGGGYSMPELELLDPALLHGFLSITGEESIQAARELARTEGVFAGFSCGANLAAATRLLQSEERGSRIAFLACDSGLKYLSTNLWSDTPQHEG</sequence>
<comment type="pathway">
    <text evidence="2">Amino-acid biosynthesis; L-cysteine biosynthesis; L-cysteine from L-serine: step 2/2.</text>
</comment>
<keyword evidence="8" id="KW-1185">Reference proteome</keyword>
<dbReference type="InterPro" id="IPR001926">
    <property type="entry name" value="TrpB-like_PALP"/>
</dbReference>
<dbReference type="EC" id="2.5.1.47" evidence="3"/>
<comment type="caution">
    <text evidence="7">The sequence shown here is derived from an EMBL/GenBank/DDBJ whole genome shotgun (WGS) entry which is preliminary data.</text>
</comment>
<organism evidence="7 8">
    <name type="scientific">Pseudohalioglobus sediminis</name>
    <dbReference type="NCBI Taxonomy" id="2606449"/>
    <lineage>
        <taxon>Bacteria</taxon>
        <taxon>Pseudomonadati</taxon>
        <taxon>Pseudomonadota</taxon>
        <taxon>Gammaproteobacteria</taxon>
        <taxon>Cellvibrionales</taxon>
        <taxon>Halieaceae</taxon>
        <taxon>Pseudohalioglobus</taxon>
    </lineage>
</organism>
<proteinExistence type="predicted"/>
<dbReference type="InterPro" id="IPR036052">
    <property type="entry name" value="TrpB-like_PALP_sf"/>
</dbReference>
<dbReference type="AlphaFoldDB" id="A0A5B0X489"/>
<dbReference type="SUPFAM" id="SSF53686">
    <property type="entry name" value="Tryptophan synthase beta subunit-like PLP-dependent enzymes"/>
    <property type="match status" value="1"/>
</dbReference>
<protein>
    <recommendedName>
        <fullName evidence="3">cysteine synthase</fullName>
        <ecNumber evidence="3">2.5.1.47</ecNumber>
    </recommendedName>
</protein>
<evidence type="ECO:0000256" key="2">
    <source>
        <dbReference type="ARBA" id="ARBA00004962"/>
    </source>
</evidence>
<dbReference type="EMBL" id="VTUX01000001">
    <property type="protein sequence ID" value="KAA1194126.1"/>
    <property type="molecule type" value="Genomic_DNA"/>
</dbReference>
<reference evidence="7 8" key="1">
    <citation type="submission" date="2019-09" db="EMBL/GenBank/DDBJ databases">
        <authorList>
            <person name="Chen X.-Y."/>
        </authorList>
    </citation>
    <scope>NUCLEOTIDE SEQUENCE [LARGE SCALE GENOMIC DNA]</scope>
    <source>
        <strain evidence="7 8">NY5</strain>
    </source>
</reference>
<accession>A0A5B0X489</accession>
<dbReference type="PANTHER" id="PTHR10314">
    <property type="entry name" value="CYSTATHIONINE BETA-SYNTHASE"/>
    <property type="match status" value="1"/>
</dbReference>
<comment type="catalytic activity">
    <reaction evidence="5">
        <text>O-acetyl-L-serine + hydrogen sulfide = L-cysteine + acetate</text>
        <dbReference type="Rhea" id="RHEA:14829"/>
        <dbReference type="ChEBI" id="CHEBI:29919"/>
        <dbReference type="ChEBI" id="CHEBI:30089"/>
        <dbReference type="ChEBI" id="CHEBI:35235"/>
        <dbReference type="ChEBI" id="CHEBI:58340"/>
        <dbReference type="EC" id="2.5.1.47"/>
    </reaction>
</comment>
<feature type="domain" description="Tryptophan synthase beta chain-like PALP" evidence="6">
    <location>
        <begin position="8"/>
        <end position="305"/>
    </location>
</feature>
<dbReference type="Proteomes" id="UP000323708">
    <property type="component" value="Unassembled WGS sequence"/>
</dbReference>
<dbReference type="InterPro" id="IPR050214">
    <property type="entry name" value="Cys_Synth/Cystath_Beta-Synth"/>
</dbReference>
<evidence type="ECO:0000313" key="7">
    <source>
        <dbReference type="EMBL" id="KAA1194126.1"/>
    </source>
</evidence>
<evidence type="ECO:0000256" key="1">
    <source>
        <dbReference type="ARBA" id="ARBA00001933"/>
    </source>
</evidence>
<evidence type="ECO:0000256" key="5">
    <source>
        <dbReference type="ARBA" id="ARBA00047931"/>
    </source>
</evidence>
<evidence type="ECO:0000256" key="4">
    <source>
        <dbReference type="ARBA" id="ARBA00022898"/>
    </source>
</evidence>
<name>A0A5B0X489_9GAMM</name>